<evidence type="ECO:0000313" key="1">
    <source>
        <dbReference type="EMBL" id="AXX61545.1"/>
    </source>
</evidence>
<protein>
    <submittedName>
        <fullName evidence="1">Uncharacterized protein</fullName>
    </submittedName>
</protein>
<dbReference type="AlphaFoldDB" id="A0AAN1PRV1"/>
<organism evidence="1 2">
    <name type="scientific">Vibrio vulnificus</name>
    <dbReference type="NCBI Taxonomy" id="672"/>
    <lineage>
        <taxon>Bacteria</taxon>
        <taxon>Pseudomonadati</taxon>
        <taxon>Pseudomonadota</taxon>
        <taxon>Gammaproteobacteria</taxon>
        <taxon>Vibrionales</taxon>
        <taxon>Vibrionaceae</taxon>
        <taxon>Vibrio</taxon>
    </lineage>
</organism>
<dbReference type="EMBL" id="CP019291">
    <property type="protein sequence ID" value="AXX61545.1"/>
    <property type="molecule type" value="Genomic_DNA"/>
</dbReference>
<proteinExistence type="predicted"/>
<gene>
    <name evidence="1" type="ORF">FORC53_3206</name>
</gene>
<dbReference type="Proteomes" id="UP000263418">
    <property type="component" value="Chromosome 2"/>
</dbReference>
<evidence type="ECO:0000313" key="2">
    <source>
        <dbReference type="Proteomes" id="UP000263418"/>
    </source>
</evidence>
<sequence length="51" mass="5832">MTAGGYQNGHKINVVVLYDFVMILKGQQTMRRTPERLIRSGVLGQLKGNWR</sequence>
<accession>A0AAN1PRV1</accession>
<reference evidence="1 2" key="1">
    <citation type="submission" date="2017-01" db="EMBL/GenBank/DDBJ databases">
        <title>Complete Genome Sequence of Vibrio vulnificus FORC_053.</title>
        <authorList>
            <consortium name="Food-borne Pathogen Omics Research Center"/>
            <person name="Chung H.Y."/>
            <person name="Na E.J."/>
            <person name="Song J.S."/>
            <person name="Kim H."/>
            <person name="Lee J.-H."/>
            <person name="Ryu S."/>
            <person name="Choi S.H."/>
        </authorList>
    </citation>
    <scope>NUCLEOTIDE SEQUENCE [LARGE SCALE GENOMIC DNA]</scope>
    <source>
        <strain evidence="1 2">FORC_053</strain>
    </source>
</reference>
<name>A0AAN1PRV1_VIBVL</name>